<evidence type="ECO:0000313" key="4">
    <source>
        <dbReference type="Proteomes" id="UP000318554"/>
    </source>
</evidence>
<dbReference type="InterPro" id="IPR010131">
    <property type="entry name" value="MdtP/NodT-like"/>
</dbReference>
<dbReference type="Gene3D" id="1.20.1600.10">
    <property type="entry name" value="Outer membrane efflux proteins (OEP)"/>
    <property type="match status" value="1"/>
</dbReference>
<dbReference type="Pfam" id="PF02321">
    <property type="entry name" value="OEP"/>
    <property type="match status" value="2"/>
</dbReference>
<organism evidence="3 4">
    <name type="scientific">Tepidimonas aquatica</name>
    <dbReference type="NCBI Taxonomy" id="247482"/>
    <lineage>
        <taxon>Bacteria</taxon>
        <taxon>Pseudomonadati</taxon>
        <taxon>Pseudomonadota</taxon>
        <taxon>Betaproteobacteria</taxon>
        <taxon>Burkholderiales</taxon>
        <taxon>Tepidimonas</taxon>
    </lineage>
</organism>
<dbReference type="InterPro" id="IPR031848">
    <property type="entry name" value="PrlF_antitoxin"/>
</dbReference>
<dbReference type="InterPro" id="IPR003423">
    <property type="entry name" value="OMP_efflux"/>
</dbReference>
<gene>
    <name evidence="3" type="primary">czcC_1</name>
    <name evidence="3" type="ORF">Taqua_02443</name>
</gene>
<dbReference type="PANTHER" id="PTHR30203">
    <property type="entry name" value="OUTER MEMBRANE CATION EFFLUX PROTEIN"/>
    <property type="match status" value="1"/>
</dbReference>
<proteinExistence type="inferred from homology"/>
<protein>
    <submittedName>
        <fullName evidence="3">Cobalt-zinc-cadmium resistance protein CzcC</fullName>
    </submittedName>
</protein>
<accession>A0A554W8B5</accession>
<reference evidence="3 4" key="1">
    <citation type="submission" date="2019-07" db="EMBL/GenBank/DDBJ databases">
        <title>Tepidimonas aquatica CLN-1 draft genome.</title>
        <authorList>
            <person name="Da Costa M.S."/>
            <person name="Froufe H.J.C."/>
            <person name="Egas C."/>
            <person name="Albuquerque L."/>
        </authorList>
    </citation>
    <scope>NUCLEOTIDE SEQUENCE [LARGE SCALE GENOMIC DNA]</scope>
    <source>
        <strain evidence="3 4">CLN-1</strain>
    </source>
</reference>
<comment type="similarity">
    <text evidence="1">Belongs to the outer membrane factor (OMF) (TC 1.B.17) family.</text>
</comment>
<dbReference type="GO" id="GO:0015562">
    <property type="term" value="F:efflux transmembrane transporter activity"/>
    <property type="evidence" value="ECO:0007669"/>
    <property type="project" value="InterPro"/>
</dbReference>
<evidence type="ECO:0000256" key="2">
    <source>
        <dbReference type="SAM" id="Coils"/>
    </source>
</evidence>
<dbReference type="Pfam" id="PF15937">
    <property type="entry name" value="PrlF_antitoxin"/>
    <property type="match status" value="1"/>
</dbReference>
<dbReference type="GO" id="GO:0001558">
    <property type="term" value="P:regulation of cell growth"/>
    <property type="evidence" value="ECO:0007669"/>
    <property type="project" value="InterPro"/>
</dbReference>
<keyword evidence="4" id="KW-1185">Reference proteome</keyword>
<comment type="caution">
    <text evidence="3">The sequence shown here is derived from an EMBL/GenBank/DDBJ whole genome shotgun (WGS) entry which is preliminary data.</text>
</comment>
<dbReference type="OrthoDB" id="9791261at2"/>
<dbReference type="GO" id="GO:0003700">
    <property type="term" value="F:DNA-binding transcription factor activity"/>
    <property type="evidence" value="ECO:0007669"/>
    <property type="project" value="InterPro"/>
</dbReference>
<evidence type="ECO:0000256" key="1">
    <source>
        <dbReference type="ARBA" id="ARBA00007613"/>
    </source>
</evidence>
<dbReference type="Proteomes" id="UP000318554">
    <property type="component" value="Unassembled WGS sequence"/>
</dbReference>
<sequence>MPATLEAESTLTDRYQTTVPETVRRALRLGKRDKIHYTIRPNGEVVLTRAAPGDSDDPALMPFLGFLARDMARHWSLAGVRAGAGAVLLALPLWAAAQQAALGSDLASLLDYARQNNPELASMQHEAAAAAQRVQPAAALPDPVLRVELENFNNYGNSAGPSLLPSKVAQTKYTLMQQFPAWGKRELRRQAAEAEARQAQARAAVLWAEQAARIRVAYAQYFLASGNERITRELLDLVTRMEQVAQTRYAGGLVAQQDVLRAQLEQTAMRSELIAAANDKRQLQARLNALLGRGPGAPLAEPQDLPALPATAALPATELLARVREANPLVRAEAARLEAAQSNRDLTWRNRYPDFNIGITPTQMRSRVTEWTLMVEFNIPLQQASRRSQEREAAAMVEAARARAEAAATQAAAELEEQLSALEAARHGEELIRTRQLPQAELSLQSALAGYETGKVDFTSLLEALRQTRRARLDLLKTQVDAQMRAAEIERILGDAL</sequence>
<dbReference type="EMBL" id="VJNA01000048">
    <property type="protein sequence ID" value="TSE19810.1"/>
    <property type="molecule type" value="Genomic_DNA"/>
</dbReference>
<name>A0A554W8B5_9BURK</name>
<keyword evidence="2" id="KW-0175">Coiled coil</keyword>
<dbReference type="PANTHER" id="PTHR30203:SF24">
    <property type="entry name" value="BLR4935 PROTEIN"/>
    <property type="match status" value="1"/>
</dbReference>
<evidence type="ECO:0000313" key="3">
    <source>
        <dbReference type="EMBL" id="TSE19810.1"/>
    </source>
</evidence>
<dbReference type="AlphaFoldDB" id="A0A554W8B5"/>
<dbReference type="GO" id="GO:0097351">
    <property type="term" value="F:toxin sequestering activity"/>
    <property type="evidence" value="ECO:0007669"/>
    <property type="project" value="InterPro"/>
</dbReference>
<dbReference type="SUPFAM" id="SSF56954">
    <property type="entry name" value="Outer membrane efflux proteins (OEP)"/>
    <property type="match status" value="1"/>
</dbReference>
<feature type="coiled-coil region" evidence="2">
    <location>
        <begin position="397"/>
        <end position="432"/>
    </location>
</feature>